<name>A0A381YTI5_9ZZZZ</name>
<proteinExistence type="inferred from homology"/>
<dbReference type="GO" id="GO:0005737">
    <property type="term" value="C:cytoplasm"/>
    <property type="evidence" value="ECO:0007669"/>
    <property type="project" value="TreeGrafter"/>
</dbReference>
<evidence type="ECO:0000256" key="1">
    <source>
        <dbReference type="ARBA" id="ARBA00008676"/>
    </source>
</evidence>
<dbReference type="Pfam" id="PF02548">
    <property type="entry name" value="Pantoate_transf"/>
    <property type="match status" value="1"/>
</dbReference>
<protein>
    <recommendedName>
        <fullName evidence="2">3-methyl-2-oxobutanoate hydroxymethyltransferase</fullName>
        <ecNumber evidence="2">2.1.2.11</ecNumber>
    </recommendedName>
</protein>
<dbReference type="InterPro" id="IPR003700">
    <property type="entry name" value="Pantoate_hydroxy_MeTrfase"/>
</dbReference>
<reference evidence="4" key="1">
    <citation type="submission" date="2018-05" db="EMBL/GenBank/DDBJ databases">
        <authorList>
            <person name="Lanie J.A."/>
            <person name="Ng W.-L."/>
            <person name="Kazmierczak K.M."/>
            <person name="Andrzejewski T.M."/>
            <person name="Davidsen T.M."/>
            <person name="Wayne K.J."/>
            <person name="Tettelin H."/>
            <person name="Glass J.I."/>
            <person name="Rusch D."/>
            <person name="Podicherti R."/>
            <person name="Tsui H.-C.T."/>
            <person name="Winkler M.E."/>
        </authorList>
    </citation>
    <scope>NUCLEOTIDE SEQUENCE</scope>
</reference>
<dbReference type="SUPFAM" id="SSF51621">
    <property type="entry name" value="Phosphoenolpyruvate/pyruvate domain"/>
    <property type="match status" value="1"/>
</dbReference>
<dbReference type="PANTHER" id="PTHR20881">
    <property type="entry name" value="3-METHYL-2-OXOBUTANOATE HYDROXYMETHYLTRANSFERASE"/>
    <property type="match status" value="1"/>
</dbReference>
<dbReference type="InterPro" id="IPR040442">
    <property type="entry name" value="Pyrv_kinase-like_dom_sf"/>
</dbReference>
<dbReference type="InterPro" id="IPR015813">
    <property type="entry name" value="Pyrv/PenolPyrv_kinase-like_dom"/>
</dbReference>
<dbReference type="NCBIfam" id="NF001452">
    <property type="entry name" value="PRK00311.1"/>
    <property type="match status" value="1"/>
</dbReference>
<dbReference type="NCBIfam" id="TIGR00222">
    <property type="entry name" value="panB"/>
    <property type="match status" value="1"/>
</dbReference>
<evidence type="ECO:0000256" key="2">
    <source>
        <dbReference type="ARBA" id="ARBA00012618"/>
    </source>
</evidence>
<dbReference type="CDD" id="cd06557">
    <property type="entry name" value="KPHMT-like"/>
    <property type="match status" value="1"/>
</dbReference>
<dbReference type="GO" id="GO:0000287">
    <property type="term" value="F:magnesium ion binding"/>
    <property type="evidence" value="ECO:0007669"/>
    <property type="project" value="TreeGrafter"/>
</dbReference>
<sequence>MLPKINAFKLKKNKSKIVCLTAYSKNIAQIIDKHTDLILVGDSLGSVLYNFKSTRSVTLDMMIKHSKSTRQGISNSLMVVDMPFNTYNNPTQALKNCKKVMKITKCDGVKLEGGLKIIKIVKLLIKNKIPVMGHLGIMPQFTKGKFKSKGKSVKEKKEITRDSKLLEDAGAFSIVLECVEKNLAKEITNSISIPTIGIGSSHNCDGQVLVTDDILGLTESKIKFVKKFSDIKKTISFGVKKFKKEVKSKKYPTKKYSY</sequence>
<gene>
    <name evidence="4" type="ORF">METZ01_LOCUS133133</name>
</gene>
<accession>A0A381YTI5</accession>
<dbReference type="EMBL" id="UINC01019012">
    <property type="protein sequence ID" value="SVA80279.1"/>
    <property type="molecule type" value="Genomic_DNA"/>
</dbReference>
<dbReference type="AlphaFoldDB" id="A0A381YTI5"/>
<evidence type="ECO:0000256" key="3">
    <source>
        <dbReference type="ARBA" id="ARBA00022679"/>
    </source>
</evidence>
<dbReference type="GO" id="GO:0015940">
    <property type="term" value="P:pantothenate biosynthetic process"/>
    <property type="evidence" value="ECO:0007669"/>
    <property type="project" value="InterPro"/>
</dbReference>
<organism evidence="4">
    <name type="scientific">marine metagenome</name>
    <dbReference type="NCBI Taxonomy" id="408172"/>
    <lineage>
        <taxon>unclassified sequences</taxon>
        <taxon>metagenomes</taxon>
        <taxon>ecological metagenomes</taxon>
    </lineage>
</organism>
<dbReference type="HAMAP" id="MF_00156">
    <property type="entry name" value="PanB"/>
    <property type="match status" value="1"/>
</dbReference>
<dbReference type="PANTHER" id="PTHR20881:SF0">
    <property type="entry name" value="3-METHYL-2-OXOBUTANOATE HYDROXYMETHYLTRANSFERASE"/>
    <property type="match status" value="1"/>
</dbReference>
<evidence type="ECO:0000313" key="4">
    <source>
        <dbReference type="EMBL" id="SVA80279.1"/>
    </source>
</evidence>
<comment type="similarity">
    <text evidence="1">Belongs to the PanB family.</text>
</comment>
<dbReference type="GO" id="GO:0003864">
    <property type="term" value="F:3-methyl-2-oxobutanoate hydroxymethyltransferase activity"/>
    <property type="evidence" value="ECO:0007669"/>
    <property type="project" value="UniProtKB-EC"/>
</dbReference>
<dbReference type="PIRSF" id="PIRSF000388">
    <property type="entry name" value="Pantoate_hydroxy_MeTrfase"/>
    <property type="match status" value="1"/>
</dbReference>
<dbReference type="EC" id="2.1.2.11" evidence="2"/>
<dbReference type="Gene3D" id="3.20.20.60">
    <property type="entry name" value="Phosphoenolpyruvate-binding domains"/>
    <property type="match status" value="1"/>
</dbReference>
<keyword evidence="3" id="KW-0808">Transferase</keyword>